<evidence type="ECO:0000313" key="2">
    <source>
        <dbReference type="Proteomes" id="UP001642464"/>
    </source>
</evidence>
<dbReference type="PROSITE" id="PS50231">
    <property type="entry name" value="RICIN_B_LECTIN"/>
    <property type="match status" value="1"/>
</dbReference>
<keyword evidence="2" id="KW-1185">Reference proteome</keyword>
<sequence length="889" mass="98051">MILPAVHVWPQDVTQRFTEAWDVGTTETSAAVDSGMRSRLDFLHLGATLGAEIVGGLASIKGSFAITLEEKRTRESQRLLFHTRQLRRGERVTEELLERCLPVDDGVFKSGATHFVAKVLHGADAMMGIEIDKSDIKDLVDIESELALSISLVLISGNGKFDIGFERKVQTVLNRSTIVMHSDVSFGEQVLDVQGAQMALNGLQAKIDDTNGGKGIPKIALLAPLDDIACPEAGYSPVLFREVSESGIQAALNHFIRLREAKAAMERVEQDLGEAGLLTWAQLMREMIGSLSAFQSRSQQRFQKLLPRLRDPADIGLSSDALLDFVRQLELSPFGGPALEAVQELARRARDDFVRFHEQINSMASSNTIEVETQALRRALESKRARVLRINGTEAAEKVETEPGVVTANDVLVKRVDVIRSITELDVLLTNPNHSSVLIAVFHGISSAALRQRAEQMKAFLSSAAEPSAWATADDEVHKLETFQVTATRSAASLMAHVAAPVPSGRSCHVPHCESQPLVVLDAESFGSRFHSRESLDKTRVALFVEGAMVNSDVQLCPSPDDPRDDVGGCLWTGQNDIPDGFRCAAGFAQGGCQGWCSRRGTCGPVPCHRFHSTSSPNDWFLLRPDPAATVGLVDCAIWDAGAQGELRLAQCEEQVQTHKWTWGREASGYDRIHPLANLALCLHGDPVIRSISVRRCVPGSPYQAWQRSWDEFSMPHLAMANAALCLHTDVTTMGVSLRTCVDQAPEQTWIESFQLMNDLGQCIVPETWIDDQTSWSALRFRDCRSSLQTHFYWNRGRLMLWTLPRLEDHFSLVQGHRLQEVVVSAPHELVVHKGVHVDTFERMENKILLRSSGVFAGVDQLCLTKDGCPWRGTRKPCKGASKTSTRAT</sequence>
<dbReference type="Gene3D" id="2.80.10.50">
    <property type="match status" value="1"/>
</dbReference>
<accession>A0ABP0HXJ0</accession>
<dbReference type="EMBL" id="CAXAMM010002066">
    <property type="protein sequence ID" value="CAK8994583.1"/>
    <property type="molecule type" value="Genomic_DNA"/>
</dbReference>
<dbReference type="InterPro" id="IPR035992">
    <property type="entry name" value="Ricin_B-like_lectins"/>
</dbReference>
<reference evidence="1 2" key="1">
    <citation type="submission" date="2024-02" db="EMBL/GenBank/DDBJ databases">
        <authorList>
            <person name="Chen Y."/>
            <person name="Shah S."/>
            <person name="Dougan E. K."/>
            <person name="Thang M."/>
            <person name="Chan C."/>
        </authorList>
    </citation>
    <scope>NUCLEOTIDE SEQUENCE [LARGE SCALE GENOMIC DNA]</scope>
</reference>
<evidence type="ECO:0000313" key="1">
    <source>
        <dbReference type="EMBL" id="CAK8994583.1"/>
    </source>
</evidence>
<protein>
    <submittedName>
        <fullName evidence="1">Stonustoxin subunit alpha</fullName>
    </submittedName>
</protein>
<dbReference type="SUPFAM" id="SSF50370">
    <property type="entry name" value="Ricin B-like lectins"/>
    <property type="match status" value="1"/>
</dbReference>
<comment type="caution">
    <text evidence="1">The sequence shown here is derived from an EMBL/GenBank/DDBJ whole genome shotgun (WGS) entry which is preliminary data.</text>
</comment>
<gene>
    <name evidence="1" type="ORF">SCF082_LOCUS3987</name>
</gene>
<dbReference type="Proteomes" id="UP001642464">
    <property type="component" value="Unassembled WGS sequence"/>
</dbReference>
<proteinExistence type="predicted"/>
<organism evidence="1 2">
    <name type="scientific">Durusdinium trenchii</name>
    <dbReference type="NCBI Taxonomy" id="1381693"/>
    <lineage>
        <taxon>Eukaryota</taxon>
        <taxon>Sar</taxon>
        <taxon>Alveolata</taxon>
        <taxon>Dinophyceae</taxon>
        <taxon>Suessiales</taxon>
        <taxon>Symbiodiniaceae</taxon>
        <taxon>Durusdinium</taxon>
    </lineage>
</organism>
<name>A0ABP0HXJ0_9DINO</name>